<sequence>MLTPAAPVPAEPLPVPPAQVTPVGAGIGRLRKLCSGDPYDLSGDAHLWSEFGEDERGTHYRCDICGVTDVS</sequence>
<evidence type="ECO:0000313" key="2">
    <source>
        <dbReference type="Proteomes" id="UP000238312"/>
    </source>
</evidence>
<dbReference type="RefSeq" id="WP_106237512.1">
    <property type="nucleotide sequence ID" value="NZ_CP109074.1"/>
</dbReference>
<accession>A0A2T0N501</accession>
<keyword evidence="2" id="KW-1185">Reference proteome</keyword>
<comment type="caution">
    <text evidence="1">The sequence shown here is derived from an EMBL/GenBank/DDBJ whole genome shotgun (WGS) entry which is preliminary data.</text>
</comment>
<dbReference type="Proteomes" id="UP000238312">
    <property type="component" value="Unassembled WGS sequence"/>
</dbReference>
<protein>
    <submittedName>
        <fullName evidence="1">Uncharacterized protein</fullName>
    </submittedName>
</protein>
<dbReference type="AlphaFoldDB" id="A0A2T0N501"/>
<proteinExistence type="predicted"/>
<organism evidence="1 2">
    <name type="scientific">Nonomuraea fuscirosea</name>
    <dbReference type="NCBI Taxonomy" id="1291556"/>
    <lineage>
        <taxon>Bacteria</taxon>
        <taxon>Bacillati</taxon>
        <taxon>Actinomycetota</taxon>
        <taxon>Actinomycetes</taxon>
        <taxon>Streptosporangiales</taxon>
        <taxon>Streptosporangiaceae</taxon>
        <taxon>Nonomuraea</taxon>
    </lineage>
</organism>
<reference evidence="1 2" key="1">
    <citation type="submission" date="2018-03" db="EMBL/GenBank/DDBJ databases">
        <title>Genomic Encyclopedia of Type Strains, Phase III (KMG-III): the genomes of soil and plant-associated and newly described type strains.</title>
        <authorList>
            <person name="Whitman W."/>
        </authorList>
    </citation>
    <scope>NUCLEOTIDE SEQUENCE [LARGE SCALE GENOMIC DNA]</scope>
    <source>
        <strain evidence="1 2">CGMCC 4.7104</strain>
    </source>
</reference>
<evidence type="ECO:0000313" key="1">
    <source>
        <dbReference type="EMBL" id="PRX67444.1"/>
    </source>
</evidence>
<name>A0A2T0N501_9ACTN</name>
<dbReference type="EMBL" id="PVNG01000004">
    <property type="protein sequence ID" value="PRX67444.1"/>
    <property type="molecule type" value="Genomic_DNA"/>
</dbReference>
<dbReference type="OrthoDB" id="3543074at2"/>
<gene>
    <name evidence="1" type="ORF">B0I32_104200</name>
</gene>